<organism evidence="7">
    <name type="scientific">Gaeumannomyces tritici (strain R3-111a-1)</name>
    <name type="common">Wheat and barley take-all root rot fungus</name>
    <name type="synonym">Gaeumannomyces graminis var. tritici</name>
    <dbReference type="NCBI Taxonomy" id="644352"/>
    <lineage>
        <taxon>Eukaryota</taxon>
        <taxon>Fungi</taxon>
        <taxon>Dikarya</taxon>
        <taxon>Ascomycota</taxon>
        <taxon>Pezizomycotina</taxon>
        <taxon>Sordariomycetes</taxon>
        <taxon>Sordariomycetidae</taxon>
        <taxon>Magnaporthales</taxon>
        <taxon>Magnaporthaceae</taxon>
        <taxon>Gaeumannomyces</taxon>
    </lineage>
</organism>
<dbReference type="GO" id="GO:0008097">
    <property type="term" value="F:5S rRNA binding"/>
    <property type="evidence" value="ECO:0007669"/>
    <property type="project" value="TreeGrafter"/>
</dbReference>
<feature type="region of interest" description="Disordered" evidence="6">
    <location>
        <begin position="256"/>
        <end position="328"/>
    </location>
</feature>
<gene>
    <name evidence="8" type="primary">20343465</name>
    <name evidence="7" type="ORF">GGTG_03007</name>
</gene>
<reference evidence="8" key="4">
    <citation type="journal article" date="2015" name="G3 (Bethesda)">
        <title>Genome sequences of three phytopathogenic species of the Magnaporthaceae family of fungi.</title>
        <authorList>
            <person name="Okagaki L.H."/>
            <person name="Nunes C.C."/>
            <person name="Sailsbery J."/>
            <person name="Clay B."/>
            <person name="Brown D."/>
            <person name="John T."/>
            <person name="Oh Y."/>
            <person name="Young N."/>
            <person name="Fitzgerald M."/>
            <person name="Haas B.J."/>
            <person name="Zeng Q."/>
            <person name="Young S."/>
            <person name="Adiconis X."/>
            <person name="Fan L."/>
            <person name="Levin J.Z."/>
            <person name="Mitchell T.K."/>
            <person name="Okubara P.A."/>
            <person name="Farman M.L."/>
            <person name="Kohn L.M."/>
            <person name="Birren B."/>
            <person name="Ma L.-J."/>
            <person name="Dean R.A."/>
        </authorList>
    </citation>
    <scope>NUCLEOTIDE SEQUENCE</scope>
    <source>
        <strain evidence="8">R3-111a-1</strain>
    </source>
</reference>
<reference evidence="7" key="3">
    <citation type="submission" date="2010-09" db="EMBL/GenBank/DDBJ databases">
        <title>Annotation of Gaeumannomyces graminis var. tritici R3-111a-1.</title>
        <authorList>
            <consortium name="The Broad Institute Genome Sequencing Platform"/>
            <person name="Ma L.-J."/>
            <person name="Dead R."/>
            <person name="Young S.K."/>
            <person name="Zeng Q."/>
            <person name="Gargeya S."/>
            <person name="Fitzgerald M."/>
            <person name="Haas B."/>
            <person name="Abouelleil A."/>
            <person name="Alvarado L."/>
            <person name="Arachchi H.M."/>
            <person name="Berlin A."/>
            <person name="Brown A."/>
            <person name="Chapman S.B."/>
            <person name="Chen Z."/>
            <person name="Dunbar C."/>
            <person name="Freedman E."/>
            <person name="Gearin G."/>
            <person name="Gellesch M."/>
            <person name="Goldberg J."/>
            <person name="Griggs A."/>
            <person name="Gujja S."/>
            <person name="Heiman D."/>
            <person name="Howarth C."/>
            <person name="Larson L."/>
            <person name="Lui A."/>
            <person name="MacDonald P.J.P."/>
            <person name="Mehta T."/>
            <person name="Montmayeur A."/>
            <person name="Murphy C."/>
            <person name="Neiman D."/>
            <person name="Pearson M."/>
            <person name="Priest M."/>
            <person name="Roberts A."/>
            <person name="Saif S."/>
            <person name="Shea T."/>
            <person name="Shenoy N."/>
            <person name="Sisk P."/>
            <person name="Stolte C."/>
            <person name="Sykes S."/>
            <person name="Yandava C."/>
            <person name="Wortman J."/>
            <person name="Nusbaum C."/>
            <person name="Birren B."/>
        </authorList>
    </citation>
    <scope>NUCLEOTIDE SEQUENCE</scope>
    <source>
        <strain evidence="7">R3-111a-1</strain>
    </source>
</reference>
<comment type="function">
    <text evidence="5">May play a role in ribosome biogenesis.</text>
</comment>
<evidence type="ECO:0000313" key="8">
    <source>
        <dbReference type="EnsemblFungi" id="EJT77904"/>
    </source>
</evidence>
<dbReference type="GeneID" id="20343465"/>
<dbReference type="GO" id="GO:0006364">
    <property type="term" value="P:rRNA processing"/>
    <property type="evidence" value="ECO:0007669"/>
    <property type="project" value="TreeGrafter"/>
</dbReference>
<evidence type="ECO:0000256" key="1">
    <source>
        <dbReference type="ARBA" id="ARBA00008838"/>
    </source>
</evidence>
<evidence type="ECO:0000313" key="9">
    <source>
        <dbReference type="Proteomes" id="UP000006039"/>
    </source>
</evidence>
<dbReference type="OrthoDB" id="5072at2759"/>
<comment type="subcellular location">
    <subcellularLocation>
        <location evidence="5">Nucleus</location>
        <location evidence="5">Nucleolus</location>
    </subcellularLocation>
    <subcellularLocation>
        <location evidence="5">Nucleus</location>
        <location evidence="5">Nucleoplasm</location>
    </subcellularLocation>
</comment>
<evidence type="ECO:0000256" key="5">
    <source>
        <dbReference type="PIRNR" id="PIRNR017302"/>
    </source>
</evidence>
<dbReference type="EMBL" id="GL385396">
    <property type="protein sequence ID" value="EJT77904.1"/>
    <property type="molecule type" value="Genomic_DNA"/>
</dbReference>
<evidence type="ECO:0000313" key="7">
    <source>
        <dbReference type="EMBL" id="EJT77904.1"/>
    </source>
</evidence>
<proteinExistence type="inferred from homology"/>
<dbReference type="HOGENOM" id="CLU_035888_1_0_1"/>
<reference evidence="7" key="2">
    <citation type="submission" date="2010-07" db="EMBL/GenBank/DDBJ databases">
        <authorList>
            <consortium name="The Broad Institute Genome Sequencing Platform"/>
            <consortium name="Broad Institute Genome Sequencing Center for Infectious Disease"/>
            <person name="Ma L.-J."/>
            <person name="Dead R."/>
            <person name="Young S."/>
            <person name="Zeng Q."/>
            <person name="Koehrsen M."/>
            <person name="Alvarado L."/>
            <person name="Berlin A."/>
            <person name="Chapman S.B."/>
            <person name="Chen Z."/>
            <person name="Freedman E."/>
            <person name="Gellesch M."/>
            <person name="Goldberg J."/>
            <person name="Griggs A."/>
            <person name="Gujja S."/>
            <person name="Heilman E.R."/>
            <person name="Heiman D."/>
            <person name="Hepburn T."/>
            <person name="Howarth C."/>
            <person name="Jen D."/>
            <person name="Larson L."/>
            <person name="Mehta T."/>
            <person name="Neiman D."/>
            <person name="Pearson M."/>
            <person name="Roberts A."/>
            <person name="Saif S."/>
            <person name="Shea T."/>
            <person name="Shenoy N."/>
            <person name="Sisk P."/>
            <person name="Stolte C."/>
            <person name="Sykes S."/>
            <person name="Walk T."/>
            <person name="White J."/>
            <person name="Yandava C."/>
            <person name="Haas B."/>
            <person name="Nusbaum C."/>
            <person name="Birren B."/>
        </authorList>
    </citation>
    <scope>NUCLEOTIDE SEQUENCE</scope>
    <source>
        <strain evidence="7">R3-111a-1</strain>
    </source>
</reference>
<evidence type="ECO:0000256" key="3">
    <source>
        <dbReference type="ARBA" id="ARBA00022517"/>
    </source>
</evidence>
<feature type="region of interest" description="Disordered" evidence="6">
    <location>
        <begin position="178"/>
        <end position="218"/>
    </location>
</feature>
<evidence type="ECO:0000256" key="4">
    <source>
        <dbReference type="ARBA" id="ARBA00023242"/>
    </source>
</evidence>
<feature type="region of interest" description="Disordered" evidence="6">
    <location>
        <begin position="429"/>
        <end position="450"/>
    </location>
</feature>
<comment type="similarity">
    <text evidence="1 5">Belongs to the NOP53 family.</text>
</comment>
<feature type="compositionally biased region" description="Basic residues" evidence="6">
    <location>
        <begin position="20"/>
        <end position="29"/>
    </location>
</feature>
<keyword evidence="4 5" id="KW-0539">Nucleus</keyword>
<dbReference type="VEuPathDB" id="FungiDB:GGTG_03007"/>
<keyword evidence="3 5" id="KW-0690">Ribosome biogenesis</keyword>
<dbReference type="AlphaFoldDB" id="J3NP01"/>
<accession>J3NP01</accession>
<feature type="compositionally biased region" description="Basic and acidic residues" evidence="6">
    <location>
        <begin position="437"/>
        <end position="450"/>
    </location>
</feature>
<keyword evidence="9" id="KW-1185">Reference proteome</keyword>
<dbReference type="Proteomes" id="UP000006039">
    <property type="component" value="Unassembled WGS sequence"/>
</dbReference>
<dbReference type="PANTHER" id="PTHR14211:SF7">
    <property type="entry name" value="RIBOSOME BIOGENESIS PROTEIN NOP53"/>
    <property type="match status" value="1"/>
</dbReference>
<dbReference type="eggNOG" id="KOG2823">
    <property type="taxonomic scope" value="Eukaryota"/>
</dbReference>
<evidence type="ECO:0000256" key="2">
    <source>
        <dbReference type="ARBA" id="ARBA00018339"/>
    </source>
</evidence>
<reference evidence="8" key="5">
    <citation type="submission" date="2018-04" db="UniProtKB">
        <authorList>
            <consortium name="EnsemblFungi"/>
        </authorList>
    </citation>
    <scope>IDENTIFICATION</scope>
    <source>
        <strain evidence="8">R3-111a-1</strain>
    </source>
</reference>
<dbReference type="GO" id="GO:0000027">
    <property type="term" value="P:ribosomal large subunit assembly"/>
    <property type="evidence" value="ECO:0007669"/>
    <property type="project" value="UniProtKB-UniRule"/>
</dbReference>
<sequence length="450" mass="50450">MPAIGPVSAAAAAPQQYKQPSRKGKKAWRKHVDVSEVEKGLEKRNEEIIHGGVYKERPSEALFTVDTVGDASIPKKFPKAIKKTLKADEIIAARSAVPAVSSRKRPLDSKVTDGVLPVKRARKDYVSQKELHRLRNVANGHHESTIVVADALYDPWAVAEAPTTGPIVAAKKSEEQELEFVPKPQKAKAPETLRRQPLSLAANGKPVPAVPKPQGGYSYNPLFTDYVDRYNEEGAKAVEAEKQRLEAEAAEQAKAEAVARSAAEAEAAEARADMSEWEEDESAWEGFTSGGEDAAPKAKKRAERKTQAQRNRIKRRKEEERRLKEKAAQKLKNIQQAQIKELATEVAEREEAAALARIEMSDDSEEGDDSELRRRQLGKFRLPEKDLELVLPDELQDSLRLLKPEGNLLKDRYRSLVVRGRVEARRRIPFHKQGKSKLTEKWSHKDFHLE</sequence>
<feature type="region of interest" description="Disordered" evidence="6">
    <location>
        <begin position="1"/>
        <end position="31"/>
    </location>
</feature>
<dbReference type="PIRSF" id="PIRSF017302">
    <property type="entry name" value="Gltscr2"/>
    <property type="match status" value="1"/>
</dbReference>
<feature type="region of interest" description="Disordered" evidence="6">
    <location>
        <begin position="357"/>
        <end position="377"/>
    </location>
</feature>
<dbReference type="PANTHER" id="PTHR14211">
    <property type="entry name" value="GLIOMA SUPPRESSOR CANDIDATE REGION GENE 2"/>
    <property type="match status" value="1"/>
</dbReference>
<dbReference type="FunCoup" id="J3NP01">
    <property type="interactions" value="593"/>
</dbReference>
<protein>
    <recommendedName>
        <fullName evidence="2 5">Ribosome biogenesis protein NOP53</fullName>
    </recommendedName>
</protein>
<dbReference type="RefSeq" id="XP_009219049.1">
    <property type="nucleotide sequence ID" value="XM_009220785.1"/>
</dbReference>
<dbReference type="EnsemblFungi" id="EJT77904">
    <property type="protein sequence ID" value="EJT77904"/>
    <property type="gene ID" value="GGTG_03007"/>
</dbReference>
<dbReference type="GO" id="GO:0005654">
    <property type="term" value="C:nucleoplasm"/>
    <property type="evidence" value="ECO:0007669"/>
    <property type="project" value="UniProtKB-SubCell"/>
</dbReference>
<dbReference type="GO" id="GO:0005730">
    <property type="term" value="C:nucleolus"/>
    <property type="evidence" value="ECO:0007669"/>
    <property type="project" value="UniProtKB-SubCell"/>
</dbReference>
<evidence type="ECO:0000256" key="6">
    <source>
        <dbReference type="SAM" id="MobiDB-lite"/>
    </source>
</evidence>
<reference evidence="9" key="1">
    <citation type="submission" date="2010-07" db="EMBL/GenBank/DDBJ databases">
        <title>The genome sequence of Gaeumannomyces graminis var. tritici strain R3-111a-1.</title>
        <authorList>
            <consortium name="The Broad Institute Genome Sequencing Platform"/>
            <person name="Ma L.-J."/>
            <person name="Dead R."/>
            <person name="Young S."/>
            <person name="Zeng Q."/>
            <person name="Koehrsen M."/>
            <person name="Alvarado L."/>
            <person name="Berlin A."/>
            <person name="Chapman S.B."/>
            <person name="Chen Z."/>
            <person name="Freedman E."/>
            <person name="Gellesch M."/>
            <person name="Goldberg J."/>
            <person name="Griggs A."/>
            <person name="Gujja S."/>
            <person name="Heilman E.R."/>
            <person name="Heiman D."/>
            <person name="Hepburn T."/>
            <person name="Howarth C."/>
            <person name="Jen D."/>
            <person name="Larson L."/>
            <person name="Mehta T."/>
            <person name="Neiman D."/>
            <person name="Pearson M."/>
            <person name="Roberts A."/>
            <person name="Saif S."/>
            <person name="Shea T."/>
            <person name="Shenoy N."/>
            <person name="Sisk P."/>
            <person name="Stolte C."/>
            <person name="Sykes S."/>
            <person name="Walk T."/>
            <person name="White J."/>
            <person name="Yandava C."/>
            <person name="Haas B."/>
            <person name="Nusbaum C."/>
            <person name="Birren B."/>
        </authorList>
    </citation>
    <scope>NUCLEOTIDE SEQUENCE [LARGE SCALE GENOMIC DNA]</scope>
    <source>
        <strain evidence="9">R3-111a-1</strain>
    </source>
</reference>
<dbReference type="Pfam" id="PF07767">
    <property type="entry name" value="Nop53"/>
    <property type="match status" value="1"/>
</dbReference>
<feature type="compositionally biased region" description="Basic and acidic residues" evidence="6">
    <location>
        <begin position="316"/>
        <end position="328"/>
    </location>
</feature>
<name>J3NP01_GAET3</name>
<feature type="compositionally biased region" description="Low complexity" evidence="6">
    <location>
        <begin position="256"/>
        <end position="265"/>
    </location>
</feature>
<dbReference type="InterPro" id="IPR011687">
    <property type="entry name" value="Nop53/GLTSCR2"/>
</dbReference>
<dbReference type="STRING" id="644352.J3NP01"/>